<reference evidence="1 2" key="1">
    <citation type="submission" date="2015-03" db="EMBL/GenBank/DDBJ databases">
        <authorList>
            <consortium name="Pathogen Informatics"/>
        </authorList>
    </citation>
    <scope>NUCLEOTIDE SEQUENCE [LARGE SCALE GENOMIC DNA]</scope>
    <source>
        <strain evidence="1 2">C09601061</strain>
    </source>
</reference>
<organism evidence="1 2">
    <name type="scientific">Mycobacterium tuberculosis</name>
    <dbReference type="NCBI Taxonomy" id="1773"/>
    <lineage>
        <taxon>Bacteria</taxon>
        <taxon>Bacillati</taxon>
        <taxon>Actinomycetota</taxon>
        <taxon>Actinomycetes</taxon>
        <taxon>Mycobacteriales</taxon>
        <taxon>Mycobacteriaceae</taxon>
        <taxon>Mycobacterium</taxon>
        <taxon>Mycobacterium tuberculosis complex</taxon>
    </lineage>
</organism>
<gene>
    <name evidence="1" type="ORF">ERS007657_02448</name>
</gene>
<accession>A0A654U2B9</accession>
<dbReference type="EMBL" id="CGCX01000941">
    <property type="protein sequence ID" value="CFR85954.1"/>
    <property type="molecule type" value="Genomic_DNA"/>
</dbReference>
<dbReference type="AlphaFoldDB" id="A0A654U2B9"/>
<evidence type="ECO:0000313" key="1">
    <source>
        <dbReference type="EMBL" id="CFR85954.1"/>
    </source>
</evidence>
<evidence type="ECO:0000313" key="2">
    <source>
        <dbReference type="Proteomes" id="UP000046680"/>
    </source>
</evidence>
<sequence>MVVSSVTPLTDSAILVHLSLSVSKRVRSRFRKTFHSAGSSSSAGGTTPAFSYCMPRSTNMVASPPSSRIMLAGLSGSGQVSICSAAHQYSSSVSPFHANTGTPLGSSGVPCGPTTTAAAA</sequence>
<proteinExistence type="predicted"/>
<dbReference type="Proteomes" id="UP000046680">
    <property type="component" value="Unassembled WGS sequence"/>
</dbReference>
<name>A0A654U2B9_MYCTX</name>
<protein>
    <submittedName>
        <fullName evidence="1">Uncharacterized protein</fullName>
    </submittedName>
</protein>